<accession>A0ABT5E6Y6</accession>
<dbReference type="Proteomes" id="UP001221686">
    <property type="component" value="Unassembled WGS sequence"/>
</dbReference>
<evidence type="ECO:0000256" key="1">
    <source>
        <dbReference type="SAM" id="SignalP"/>
    </source>
</evidence>
<comment type="caution">
    <text evidence="2">The sequence shown here is derived from an EMBL/GenBank/DDBJ whole genome shotgun (WGS) entry which is preliminary data.</text>
</comment>
<name>A0ABT5E6Y6_9BACT</name>
<organism evidence="2 3">
    <name type="scientific">Nannocystis bainbridge</name>
    <dbReference type="NCBI Taxonomy" id="2995303"/>
    <lineage>
        <taxon>Bacteria</taxon>
        <taxon>Pseudomonadati</taxon>
        <taxon>Myxococcota</taxon>
        <taxon>Polyangia</taxon>
        <taxon>Nannocystales</taxon>
        <taxon>Nannocystaceae</taxon>
        <taxon>Nannocystis</taxon>
    </lineage>
</organism>
<gene>
    <name evidence="2" type="ORF">POL25_32280</name>
</gene>
<dbReference type="EMBL" id="JAQNDL010000003">
    <property type="protein sequence ID" value="MDC0721631.1"/>
    <property type="molecule type" value="Genomic_DNA"/>
</dbReference>
<proteinExistence type="predicted"/>
<protein>
    <recommendedName>
        <fullName evidence="4">Secreted protein</fullName>
    </recommendedName>
</protein>
<feature type="chain" id="PRO_5046193075" description="Secreted protein" evidence="1">
    <location>
        <begin position="27"/>
        <end position="212"/>
    </location>
</feature>
<reference evidence="2 3" key="1">
    <citation type="submission" date="2022-11" db="EMBL/GenBank/DDBJ databases">
        <title>Minimal conservation of predation-associated metabolite biosynthetic gene clusters underscores biosynthetic potential of Myxococcota including descriptions for ten novel species: Archangium lansinium sp. nov., Myxococcus landrumus sp. nov., Nannocystis bai.</title>
        <authorList>
            <person name="Ahearne A."/>
            <person name="Stevens C."/>
            <person name="Dowd S."/>
        </authorList>
    </citation>
    <scope>NUCLEOTIDE SEQUENCE [LARGE SCALE GENOMIC DNA]</scope>
    <source>
        <strain evidence="2 3">BB15-2</strain>
    </source>
</reference>
<evidence type="ECO:0000313" key="2">
    <source>
        <dbReference type="EMBL" id="MDC0721631.1"/>
    </source>
</evidence>
<feature type="signal peptide" evidence="1">
    <location>
        <begin position="1"/>
        <end position="26"/>
    </location>
</feature>
<evidence type="ECO:0000313" key="3">
    <source>
        <dbReference type="Proteomes" id="UP001221686"/>
    </source>
</evidence>
<dbReference type="RefSeq" id="WP_272090133.1">
    <property type="nucleotide sequence ID" value="NZ_JAQNDL010000003.1"/>
</dbReference>
<evidence type="ECO:0008006" key="4">
    <source>
        <dbReference type="Google" id="ProtNLM"/>
    </source>
</evidence>
<sequence length="212" mass="22633">MPLRSLSFLIFTTSLVAGLVAPEAAATEVASNVPFAAIEPVMLRYPVGSLGADLPIELRVRHQNLTHRLEGACKLKLVSQSPPKRRLVCPGVGSVDVELVEQLPAQLSFLADLRDFQLAPGIPGELRGVVLGDDEPLISSIRVERHWFWGVSCILEPTDANKCDLACGLVGAADSEVRGYADHVNDQCIAICSCLDAAGHILTNTVVATAPF</sequence>
<keyword evidence="1" id="KW-0732">Signal</keyword>
<keyword evidence="3" id="KW-1185">Reference proteome</keyword>